<keyword evidence="2" id="KW-0812">Transmembrane</keyword>
<dbReference type="InterPro" id="IPR001054">
    <property type="entry name" value="A/G_cyclase"/>
</dbReference>
<dbReference type="PANTHER" id="PTHR43081">
    <property type="entry name" value="ADENYLATE CYCLASE, TERMINAL-DIFFERENTIATION SPECIFIC-RELATED"/>
    <property type="match status" value="1"/>
</dbReference>
<evidence type="ECO:0000256" key="1">
    <source>
        <dbReference type="ARBA" id="ARBA00005381"/>
    </source>
</evidence>
<feature type="transmembrane region" description="Helical" evidence="2">
    <location>
        <begin position="21"/>
        <end position="37"/>
    </location>
</feature>
<keyword evidence="2" id="KW-1133">Transmembrane helix</keyword>
<protein>
    <submittedName>
        <fullName evidence="4">Adenylate/guanylate cyclase domain-containing protein</fullName>
    </submittedName>
</protein>
<dbReference type="AlphaFoldDB" id="A0A3N0DUV4"/>
<dbReference type="GO" id="GO:0006171">
    <property type="term" value="P:cAMP biosynthetic process"/>
    <property type="evidence" value="ECO:0007669"/>
    <property type="project" value="TreeGrafter"/>
</dbReference>
<feature type="transmembrane region" description="Helical" evidence="2">
    <location>
        <begin position="171"/>
        <end position="196"/>
    </location>
</feature>
<dbReference type="CDD" id="cd07302">
    <property type="entry name" value="CHD"/>
    <property type="match status" value="1"/>
</dbReference>
<feature type="transmembrane region" description="Helical" evidence="2">
    <location>
        <begin position="132"/>
        <end position="151"/>
    </location>
</feature>
<dbReference type="GO" id="GO:0004016">
    <property type="term" value="F:adenylate cyclase activity"/>
    <property type="evidence" value="ECO:0007669"/>
    <property type="project" value="UniProtKB-ARBA"/>
</dbReference>
<dbReference type="GO" id="GO:0035556">
    <property type="term" value="P:intracellular signal transduction"/>
    <property type="evidence" value="ECO:0007669"/>
    <property type="project" value="InterPro"/>
</dbReference>
<name>A0A3N0DUV4_9ACTN</name>
<evidence type="ECO:0000313" key="4">
    <source>
        <dbReference type="EMBL" id="RNL79380.1"/>
    </source>
</evidence>
<evidence type="ECO:0000259" key="3">
    <source>
        <dbReference type="PROSITE" id="PS50125"/>
    </source>
</evidence>
<dbReference type="PROSITE" id="PS50125">
    <property type="entry name" value="GUANYLATE_CYCLASE_2"/>
    <property type="match status" value="1"/>
</dbReference>
<comment type="similarity">
    <text evidence="1">Belongs to the adenylyl cyclase class-3 family.</text>
</comment>
<dbReference type="Gene3D" id="3.30.70.1230">
    <property type="entry name" value="Nucleotide cyclase"/>
    <property type="match status" value="1"/>
</dbReference>
<dbReference type="PANTHER" id="PTHR43081:SF18">
    <property type="entry name" value="BLL7624 PROTEIN"/>
    <property type="match status" value="1"/>
</dbReference>
<dbReference type="Pfam" id="PF00211">
    <property type="entry name" value="Guanylate_cyc"/>
    <property type="match status" value="1"/>
</dbReference>
<dbReference type="Proteomes" id="UP000277094">
    <property type="component" value="Unassembled WGS sequence"/>
</dbReference>
<dbReference type="SUPFAM" id="SSF55073">
    <property type="entry name" value="Nucleotide cyclase"/>
    <property type="match status" value="1"/>
</dbReference>
<feature type="domain" description="Guanylate cyclase" evidence="3">
    <location>
        <begin position="249"/>
        <end position="384"/>
    </location>
</feature>
<reference evidence="4 5" key="1">
    <citation type="submission" date="2018-11" db="EMBL/GenBank/DDBJ databases">
        <authorList>
            <person name="Li F."/>
        </authorList>
    </citation>
    <scope>NUCLEOTIDE SEQUENCE [LARGE SCALE GENOMIC DNA]</scope>
    <source>
        <strain evidence="4 5">KIS18-7</strain>
    </source>
</reference>
<proteinExistence type="inferred from homology"/>
<keyword evidence="5" id="KW-1185">Reference proteome</keyword>
<sequence>MFVTLVERFIEIDGGPTYRKVAWVSVAGGLGAIAMVPPTHVAATRSGVVDVSLNDRFYLFFAAAFVVVGVLTRLPARRGTDGRWTMVLIVLSYGAAAGYLNYQLGIWSTPFAAGYALYPLFVALLFGVRAGVFATCYALGLVCVIGVLQTLDVLDYAPGLNDGRVAAQDSVAWAICILVPLLLTFTITVAISLLTIAARRLQDEHLAEANAQLERSGQLIRRFVPSQLADQIIAGTDVEEFRPARTKLTVFFSDLVGFTDVSEELEPEDLARVLNEYFSEMLAIAHRHGGTVDEISGDAILVFFGAPVATSDRDHALRAVRMAVEMQVAVSRLNDAWRKAGITESLAVRMGINTGVVTIGNFGSTDRMKYAVLGKHVNLAARIQTTCEPGKVLISHATWLLVNEEIDCVPKGEGQFKGITRPVATYEVSG</sequence>
<keyword evidence="2" id="KW-0472">Membrane</keyword>
<evidence type="ECO:0000256" key="2">
    <source>
        <dbReference type="SAM" id="Phobius"/>
    </source>
</evidence>
<gene>
    <name evidence="4" type="ORF">EFL95_10350</name>
</gene>
<feature type="transmembrane region" description="Helical" evidence="2">
    <location>
        <begin position="106"/>
        <end position="125"/>
    </location>
</feature>
<dbReference type="InterPro" id="IPR050697">
    <property type="entry name" value="Adenylyl/Guanylyl_Cyclase_3/4"/>
</dbReference>
<organism evidence="4 5">
    <name type="scientific">Nocardioides marmorisolisilvae</name>
    <dbReference type="NCBI Taxonomy" id="1542737"/>
    <lineage>
        <taxon>Bacteria</taxon>
        <taxon>Bacillati</taxon>
        <taxon>Actinomycetota</taxon>
        <taxon>Actinomycetes</taxon>
        <taxon>Propionibacteriales</taxon>
        <taxon>Nocardioidaceae</taxon>
        <taxon>Nocardioides</taxon>
    </lineage>
</organism>
<dbReference type="EMBL" id="RJSG01000002">
    <property type="protein sequence ID" value="RNL79380.1"/>
    <property type="molecule type" value="Genomic_DNA"/>
</dbReference>
<feature type="transmembrane region" description="Helical" evidence="2">
    <location>
        <begin position="83"/>
        <end position="100"/>
    </location>
</feature>
<dbReference type="InterPro" id="IPR029787">
    <property type="entry name" value="Nucleotide_cyclase"/>
</dbReference>
<evidence type="ECO:0000313" key="5">
    <source>
        <dbReference type="Proteomes" id="UP000277094"/>
    </source>
</evidence>
<dbReference type="SMART" id="SM00044">
    <property type="entry name" value="CYCc"/>
    <property type="match status" value="1"/>
</dbReference>
<accession>A0A3N0DUV4</accession>
<comment type="caution">
    <text evidence="4">The sequence shown here is derived from an EMBL/GenBank/DDBJ whole genome shotgun (WGS) entry which is preliminary data.</text>
</comment>
<feature type="transmembrane region" description="Helical" evidence="2">
    <location>
        <begin position="57"/>
        <end position="76"/>
    </location>
</feature>
<dbReference type="OrthoDB" id="5476461at2"/>